<dbReference type="RefSeq" id="WP_153470112.1">
    <property type="nucleotide sequence ID" value="NZ_QYAZ01000001.1"/>
</dbReference>
<accession>A0ABQ6VVT2</accession>
<dbReference type="Proteomes" id="UP000427842">
    <property type="component" value="Unassembled WGS sequence"/>
</dbReference>
<evidence type="ECO:0000313" key="2">
    <source>
        <dbReference type="Proteomes" id="UP000427842"/>
    </source>
</evidence>
<keyword evidence="2" id="KW-1185">Reference proteome</keyword>
<dbReference type="EMBL" id="QYAZ01000001">
    <property type="protein sequence ID" value="KAB8124310.1"/>
    <property type="molecule type" value="Genomic_DNA"/>
</dbReference>
<protein>
    <submittedName>
        <fullName evidence="1">Uncharacterized protein</fullName>
    </submittedName>
</protein>
<comment type="caution">
    <text evidence="1">The sequence shown here is derived from an EMBL/GenBank/DDBJ whole genome shotgun (WGS) entry which is preliminary data.</text>
</comment>
<sequence length="83" mass="9169">MQDPYLPDGCTPADIDARFASDEPPWVAHHVRQLQQYLCYLATIRAELAAVRFEGPYDTSDIVAALDGEMESAREAIAHPLPA</sequence>
<organism evidence="1 2">
    <name type="scientific">Komagataeibacter medellinensis</name>
    <dbReference type="NCBI Taxonomy" id="1177712"/>
    <lineage>
        <taxon>Bacteria</taxon>
        <taxon>Pseudomonadati</taxon>
        <taxon>Pseudomonadota</taxon>
        <taxon>Alphaproteobacteria</taxon>
        <taxon>Acetobacterales</taxon>
        <taxon>Acetobacteraceae</taxon>
        <taxon>Komagataeibacter</taxon>
    </lineage>
</organism>
<reference evidence="1 2" key="1">
    <citation type="submission" date="2018-09" db="EMBL/GenBank/DDBJ databases">
        <title>Genome sequence and characterization of the bcs clusters for the production of nanocellulose from the low pH resistant strain Komagataeibacter medellinensis ID13488.</title>
        <authorList>
            <person name="Hernandez-Arriaga A.M."/>
            <person name="Del Cerro C."/>
            <person name="Urbina L."/>
            <person name="Eceiza A."/>
            <person name="Retegi A."/>
            <person name="Prieto M.A."/>
        </authorList>
    </citation>
    <scope>NUCLEOTIDE SEQUENCE [LARGE SCALE GENOMIC DNA]</scope>
    <source>
        <strain evidence="1 2">ID13488</strain>
    </source>
</reference>
<name>A0ABQ6VVT2_9PROT</name>
<proteinExistence type="predicted"/>
<evidence type="ECO:0000313" key="1">
    <source>
        <dbReference type="EMBL" id="KAB8124310.1"/>
    </source>
</evidence>
<gene>
    <name evidence="1" type="ORF">D3W54_09015</name>
</gene>